<dbReference type="Proteomes" id="UP000504610">
    <property type="component" value="Chromosome 2"/>
</dbReference>
<organism evidence="2 3">
    <name type="scientific">Raphanus sativus</name>
    <name type="common">Radish</name>
    <name type="synonym">Raphanus raphanistrum var. sativus</name>
    <dbReference type="NCBI Taxonomy" id="3726"/>
    <lineage>
        <taxon>Eukaryota</taxon>
        <taxon>Viridiplantae</taxon>
        <taxon>Streptophyta</taxon>
        <taxon>Embryophyta</taxon>
        <taxon>Tracheophyta</taxon>
        <taxon>Spermatophyta</taxon>
        <taxon>Magnoliopsida</taxon>
        <taxon>eudicotyledons</taxon>
        <taxon>Gunneridae</taxon>
        <taxon>Pentapetalae</taxon>
        <taxon>rosids</taxon>
        <taxon>malvids</taxon>
        <taxon>Brassicales</taxon>
        <taxon>Brassicaceae</taxon>
        <taxon>Brassiceae</taxon>
        <taxon>Raphanus</taxon>
    </lineage>
</organism>
<accession>A0A9W3D8T9</accession>
<sequence length="525" mass="60754">MDSLQFPCKFAWFSKTLANLQENCERKLYFLSRIPRKFASEFFSSQICNEFARIIYFLAVPLQIPCKFARENFPRKFSLQINCFLVVAIREVPQLPNSLEFLNAHGCTHLKSFCLNFEQLPRHYTFSNCFNLSSQLISEFLEKSLTRVASIARAHQQELTREPEVSICIPSDARQIFSFLLQPGPDVMIDSPWTRKPLSGLAISVVVSFQDDCQNVAGLGIRCICTWQTRNGYLGRMERLFQCWAPLEAPKVERDHVFIIYETQMHTNGSEENPNLWVKFEFHAVSWDNKLLGDKCMVTQCGVRVITAPGNDTNTMSSEITNGSEVDEDHRPTSSRIMVEANSPTPLPSNERRTVSRVQSKLRSKLWKWMRTINYKKQKTRKVDSTTTRKQGLTDGCIPRHFLGITVFRGNTEEHSRRNYFLGISMFLGISSEISDEIPRKLISEGFPWITNRRNIPRNIPRTRFLGIFQWLFRWKILETSVGNILRKSSEISEGKFPRNIVSNSIYRKTLMSTDVWCPFCTKIS</sequence>
<evidence type="ECO:0000256" key="1">
    <source>
        <dbReference type="SAM" id="MobiDB-lite"/>
    </source>
</evidence>
<dbReference type="RefSeq" id="XP_056860157.1">
    <property type="nucleotide sequence ID" value="XM_057004177.1"/>
</dbReference>
<dbReference type="OrthoDB" id="1060944at2759"/>
<feature type="region of interest" description="Disordered" evidence="1">
    <location>
        <begin position="314"/>
        <end position="333"/>
    </location>
</feature>
<dbReference type="KEGG" id="rsz:108833512"/>
<proteinExistence type="predicted"/>
<evidence type="ECO:0000313" key="3">
    <source>
        <dbReference type="RefSeq" id="XP_056860157.1"/>
    </source>
</evidence>
<keyword evidence="2" id="KW-1185">Reference proteome</keyword>
<gene>
    <name evidence="3" type="primary">LOC108833512</name>
</gene>
<name>A0A9W3D8T9_RAPSA</name>
<dbReference type="AlphaFoldDB" id="A0A9W3D8T9"/>
<feature type="compositionally biased region" description="Polar residues" evidence="1">
    <location>
        <begin position="314"/>
        <end position="324"/>
    </location>
</feature>
<protein>
    <submittedName>
        <fullName evidence="3">Protein DA1-related 4-like</fullName>
    </submittedName>
</protein>
<reference evidence="3" key="2">
    <citation type="submission" date="2025-08" db="UniProtKB">
        <authorList>
            <consortium name="RefSeq"/>
        </authorList>
    </citation>
    <scope>IDENTIFICATION</scope>
    <source>
        <tissue evidence="3">Leaf</tissue>
    </source>
</reference>
<dbReference type="GeneID" id="108833512"/>
<reference evidence="2" key="1">
    <citation type="journal article" date="2019" name="Database">
        <title>The radish genome database (RadishGD): an integrated information resource for radish genomics.</title>
        <authorList>
            <person name="Yu H.J."/>
            <person name="Baek S."/>
            <person name="Lee Y.J."/>
            <person name="Cho A."/>
            <person name="Mun J.H."/>
        </authorList>
    </citation>
    <scope>NUCLEOTIDE SEQUENCE [LARGE SCALE GENOMIC DNA]</scope>
    <source>
        <strain evidence="2">cv. WK10039</strain>
    </source>
</reference>
<evidence type="ECO:0000313" key="2">
    <source>
        <dbReference type="Proteomes" id="UP000504610"/>
    </source>
</evidence>